<evidence type="ECO:0000313" key="16">
    <source>
        <dbReference type="EMBL" id="GIL39100.1"/>
    </source>
</evidence>
<dbReference type="Gene3D" id="3.30.450.20">
    <property type="entry name" value="PAS domain"/>
    <property type="match status" value="3"/>
</dbReference>
<dbReference type="Pfam" id="PF08448">
    <property type="entry name" value="PAS_4"/>
    <property type="match status" value="1"/>
</dbReference>
<dbReference type="InterPro" id="IPR000014">
    <property type="entry name" value="PAS"/>
</dbReference>
<name>A0A8S8XCW8_9PROT</name>
<feature type="domain" description="PAS" evidence="13">
    <location>
        <begin position="364"/>
        <end position="438"/>
    </location>
</feature>
<dbReference type="FunFam" id="1.10.287.130:FF:000038">
    <property type="entry name" value="Sensory transduction histidine kinase"/>
    <property type="match status" value="1"/>
</dbReference>
<keyword evidence="9" id="KW-0902">Two-component regulatory system</keyword>
<dbReference type="PANTHER" id="PTHR43711">
    <property type="entry name" value="TWO-COMPONENT HISTIDINE KINASE"/>
    <property type="match status" value="1"/>
</dbReference>
<evidence type="ECO:0000259" key="15">
    <source>
        <dbReference type="PROSITE" id="PS50885"/>
    </source>
</evidence>
<evidence type="ECO:0000259" key="13">
    <source>
        <dbReference type="PROSITE" id="PS50112"/>
    </source>
</evidence>
<dbReference type="GO" id="GO:0016020">
    <property type="term" value="C:membrane"/>
    <property type="evidence" value="ECO:0007669"/>
    <property type="project" value="UniProtKB-SubCell"/>
</dbReference>
<evidence type="ECO:0000313" key="17">
    <source>
        <dbReference type="Proteomes" id="UP000681075"/>
    </source>
</evidence>
<dbReference type="AlphaFoldDB" id="A0A8S8XCW8"/>
<dbReference type="RefSeq" id="WP_420242198.1">
    <property type="nucleotide sequence ID" value="NZ_BOPV01000001.1"/>
</dbReference>
<dbReference type="InterPro" id="IPR004358">
    <property type="entry name" value="Sig_transdc_His_kin-like_C"/>
</dbReference>
<dbReference type="PANTHER" id="PTHR43711:SF26">
    <property type="entry name" value="SENSOR HISTIDINE KINASE RCSC"/>
    <property type="match status" value="1"/>
</dbReference>
<feature type="signal peptide" evidence="11">
    <location>
        <begin position="1"/>
        <end position="20"/>
    </location>
</feature>
<dbReference type="InterPro" id="IPR003661">
    <property type="entry name" value="HisK_dim/P_dom"/>
</dbReference>
<evidence type="ECO:0000256" key="7">
    <source>
        <dbReference type="ARBA" id="ARBA00022777"/>
    </source>
</evidence>
<accession>A0A8S8XCW8</accession>
<dbReference type="PRINTS" id="PR00344">
    <property type="entry name" value="BCTRLSENSOR"/>
</dbReference>
<dbReference type="CDD" id="cd12914">
    <property type="entry name" value="PDC1_DGC_like"/>
    <property type="match status" value="1"/>
</dbReference>
<feature type="domain" description="Histidine kinase" evidence="12">
    <location>
        <begin position="627"/>
        <end position="846"/>
    </location>
</feature>
<evidence type="ECO:0000256" key="6">
    <source>
        <dbReference type="ARBA" id="ARBA00022741"/>
    </source>
</evidence>
<comment type="subcellular location">
    <subcellularLocation>
        <location evidence="2">Membrane</location>
    </subcellularLocation>
</comment>
<dbReference type="Gene3D" id="6.10.340.10">
    <property type="match status" value="1"/>
</dbReference>
<dbReference type="InterPro" id="IPR001610">
    <property type="entry name" value="PAC"/>
</dbReference>
<dbReference type="PROSITE" id="PS50113">
    <property type="entry name" value="PAC"/>
    <property type="match status" value="1"/>
</dbReference>
<keyword evidence="11" id="KW-0732">Signal</keyword>
<dbReference type="InterPro" id="IPR000700">
    <property type="entry name" value="PAS-assoc_C"/>
</dbReference>
<dbReference type="InterPro" id="IPR003594">
    <property type="entry name" value="HATPase_dom"/>
</dbReference>
<dbReference type="CDD" id="cd00082">
    <property type="entry name" value="HisKA"/>
    <property type="match status" value="1"/>
</dbReference>
<dbReference type="Pfam" id="PF13426">
    <property type="entry name" value="PAS_9"/>
    <property type="match status" value="1"/>
</dbReference>
<proteinExistence type="predicted"/>
<dbReference type="SMART" id="SM00387">
    <property type="entry name" value="HATPase_c"/>
    <property type="match status" value="1"/>
</dbReference>
<dbReference type="SUPFAM" id="SSF47384">
    <property type="entry name" value="Homodimeric domain of signal transducing histidine kinase"/>
    <property type="match status" value="1"/>
</dbReference>
<evidence type="ECO:0000259" key="14">
    <source>
        <dbReference type="PROSITE" id="PS50113"/>
    </source>
</evidence>
<dbReference type="CDD" id="cd16922">
    <property type="entry name" value="HATPase_EvgS-ArcB-TorS-like"/>
    <property type="match status" value="1"/>
</dbReference>
<comment type="caution">
    <text evidence="16">The sequence shown here is derived from an EMBL/GenBank/DDBJ whole genome shotgun (WGS) entry which is preliminary data.</text>
</comment>
<dbReference type="GO" id="GO:0000155">
    <property type="term" value="F:phosphorelay sensor kinase activity"/>
    <property type="evidence" value="ECO:0007669"/>
    <property type="project" value="InterPro"/>
</dbReference>
<evidence type="ECO:0000256" key="5">
    <source>
        <dbReference type="ARBA" id="ARBA00022679"/>
    </source>
</evidence>
<reference evidence="16" key="1">
    <citation type="submission" date="2021-02" db="EMBL/GenBank/DDBJ databases">
        <title>Genome sequence of Rhodospirillales sp. strain TMPK1 isolated from soil.</title>
        <authorList>
            <person name="Nakai R."/>
            <person name="Kusada H."/>
            <person name="Tamaki H."/>
        </authorList>
    </citation>
    <scope>NUCLEOTIDE SEQUENCE</scope>
    <source>
        <strain evidence="16">TMPK1</strain>
    </source>
</reference>
<evidence type="ECO:0000256" key="2">
    <source>
        <dbReference type="ARBA" id="ARBA00004370"/>
    </source>
</evidence>
<dbReference type="InterPro" id="IPR035965">
    <property type="entry name" value="PAS-like_dom_sf"/>
</dbReference>
<keyword evidence="7" id="KW-0418">Kinase</keyword>
<evidence type="ECO:0000256" key="3">
    <source>
        <dbReference type="ARBA" id="ARBA00012438"/>
    </source>
</evidence>
<dbReference type="Pfam" id="PF02518">
    <property type="entry name" value="HATPase_c"/>
    <property type="match status" value="1"/>
</dbReference>
<dbReference type="SMART" id="SM00388">
    <property type="entry name" value="HisKA"/>
    <property type="match status" value="1"/>
</dbReference>
<dbReference type="InterPro" id="IPR036890">
    <property type="entry name" value="HATPase_C_sf"/>
</dbReference>
<dbReference type="Pfam" id="PF00512">
    <property type="entry name" value="HisKA"/>
    <property type="match status" value="1"/>
</dbReference>
<dbReference type="EMBL" id="BOPV01000001">
    <property type="protein sequence ID" value="GIL39100.1"/>
    <property type="molecule type" value="Genomic_DNA"/>
</dbReference>
<dbReference type="CDD" id="cd00130">
    <property type="entry name" value="PAS"/>
    <property type="match status" value="2"/>
</dbReference>
<evidence type="ECO:0000256" key="11">
    <source>
        <dbReference type="SAM" id="SignalP"/>
    </source>
</evidence>
<dbReference type="Gene3D" id="1.10.287.130">
    <property type="match status" value="1"/>
</dbReference>
<dbReference type="InterPro" id="IPR005467">
    <property type="entry name" value="His_kinase_dom"/>
</dbReference>
<dbReference type="SMART" id="SM00086">
    <property type="entry name" value="PAC"/>
    <property type="match status" value="1"/>
</dbReference>
<keyword evidence="8" id="KW-0067">ATP-binding</keyword>
<dbReference type="GO" id="GO:0005524">
    <property type="term" value="F:ATP binding"/>
    <property type="evidence" value="ECO:0007669"/>
    <property type="project" value="UniProtKB-KW"/>
</dbReference>
<dbReference type="SMART" id="SM00091">
    <property type="entry name" value="PAS"/>
    <property type="match status" value="2"/>
</dbReference>
<dbReference type="NCBIfam" id="TIGR00229">
    <property type="entry name" value="sensory_box"/>
    <property type="match status" value="1"/>
</dbReference>
<sequence length="854" mass="93486">MTLRRRLLALVIAATLPAAAAIGWHGWTETKRRELDVQQAALVQSKLLASELTRILDGKHQLLLGLSKIRSVRENENPRCNNLLHEVHDALPGNTFLAVFGGKGTILCGSLATDENAAESPFFLRALDTGGFAVGEYSTGRFTGRPALHLALAMPNAAGKVQVLAAGMSLHWLAQQLVERDLPYNAQVTVTDRNGVVLATSEGASNAVGERIDERRMRNLVRPIAGVIDIVGIDHVERTIGYAPVLIDGERALHVEMAISTEEAMAGIRNAILRDQIAFAGAILLALLLVWWWGDRRVRQPMAQLLSTVRAWGAGNLGVRTGLPYDKTEFGQLAATFDSVGMALDMRTRELAFAKERAEAAADRLRIIDRAVQASSSPIILVDALAAEQPIVYVNPAFERTTLYSADEALGQNCRFLRDPASNDDTERDRLRKALRFQRRATVQLHNRRKDGTTFLCELNVTPVLNGSGLVTHFVGWLLDLSEREAAQRGEREATAMLLQVMEATTDSVVAVGMDRRITYLNHNARLRLAPGRDMIGEDLWDLFAETDSELFRDSYDRVMKDRAPVSFEAYYPPRRSWFDVHAHPTQGGMTIFFRDIGPRKQAEAALIAAKEQAEAASQAKSNFLATMSHELRTPLNAVIGFAEIIASGMVGPIDPQYAEYGEDIFRSGRHLLQVINDVLDISKIEAGRLALDESQVSLDDVVLGCVQLVRGNAGDRDMRIDCSLSNGLVVRADPLRLRQAFLNLLSNAIKFGHAGDVINVVVVRNQDGDACITVHDRGIGMAPDQIPVALQPFGQIQNAFSRTYEGTGLGLPIAKQLIELHDGALVVDSQPGKGTSVTICLPAKRVVSMLTPA</sequence>
<evidence type="ECO:0000256" key="8">
    <source>
        <dbReference type="ARBA" id="ARBA00022840"/>
    </source>
</evidence>
<dbReference type="InterPro" id="IPR003660">
    <property type="entry name" value="HAMP_dom"/>
</dbReference>
<protein>
    <recommendedName>
        <fullName evidence="3">histidine kinase</fullName>
        <ecNumber evidence="3">2.7.13.3</ecNumber>
    </recommendedName>
</protein>
<gene>
    <name evidence="16" type="ORF">TMPK1_13370</name>
</gene>
<dbReference type="InterPro" id="IPR036097">
    <property type="entry name" value="HisK_dim/P_sf"/>
</dbReference>
<dbReference type="SUPFAM" id="SSF55785">
    <property type="entry name" value="PYP-like sensor domain (PAS domain)"/>
    <property type="match status" value="2"/>
</dbReference>
<keyword evidence="4" id="KW-0597">Phosphoprotein</keyword>
<dbReference type="PROSITE" id="PS50112">
    <property type="entry name" value="PAS"/>
    <property type="match status" value="1"/>
</dbReference>
<evidence type="ECO:0000256" key="1">
    <source>
        <dbReference type="ARBA" id="ARBA00000085"/>
    </source>
</evidence>
<dbReference type="InterPro" id="IPR013656">
    <property type="entry name" value="PAS_4"/>
</dbReference>
<organism evidence="16 17">
    <name type="scientific">Roseiterribacter gracilis</name>
    <dbReference type="NCBI Taxonomy" id="2812848"/>
    <lineage>
        <taxon>Bacteria</taxon>
        <taxon>Pseudomonadati</taxon>
        <taxon>Pseudomonadota</taxon>
        <taxon>Alphaproteobacteria</taxon>
        <taxon>Rhodospirillales</taxon>
        <taxon>Roseiterribacteraceae</taxon>
        <taxon>Roseiterribacter</taxon>
    </lineage>
</organism>
<feature type="domain" description="HAMP" evidence="15">
    <location>
        <begin position="296"/>
        <end position="349"/>
    </location>
</feature>
<evidence type="ECO:0000259" key="12">
    <source>
        <dbReference type="PROSITE" id="PS50109"/>
    </source>
</evidence>
<evidence type="ECO:0000256" key="4">
    <source>
        <dbReference type="ARBA" id="ARBA00022553"/>
    </source>
</evidence>
<dbReference type="InterPro" id="IPR050736">
    <property type="entry name" value="Sensor_HK_Regulatory"/>
</dbReference>
<dbReference type="EC" id="2.7.13.3" evidence="3"/>
<feature type="domain" description="PAC" evidence="14">
    <location>
        <begin position="439"/>
        <end position="493"/>
    </location>
</feature>
<dbReference type="PROSITE" id="PS50109">
    <property type="entry name" value="HIS_KIN"/>
    <property type="match status" value="1"/>
</dbReference>
<keyword evidence="17" id="KW-1185">Reference proteome</keyword>
<dbReference type="Proteomes" id="UP000681075">
    <property type="component" value="Unassembled WGS sequence"/>
</dbReference>
<keyword evidence="6" id="KW-0547">Nucleotide-binding</keyword>
<feature type="chain" id="PRO_5035770050" description="histidine kinase" evidence="11">
    <location>
        <begin position="21"/>
        <end position="854"/>
    </location>
</feature>
<dbReference type="PROSITE" id="PS50885">
    <property type="entry name" value="HAMP"/>
    <property type="match status" value="1"/>
</dbReference>
<keyword evidence="5" id="KW-0808">Transferase</keyword>
<comment type="catalytic activity">
    <reaction evidence="1">
        <text>ATP + protein L-histidine = ADP + protein N-phospho-L-histidine.</text>
        <dbReference type="EC" id="2.7.13.3"/>
    </reaction>
</comment>
<dbReference type="SUPFAM" id="SSF55874">
    <property type="entry name" value="ATPase domain of HSP90 chaperone/DNA topoisomerase II/histidine kinase"/>
    <property type="match status" value="1"/>
</dbReference>
<evidence type="ECO:0000256" key="9">
    <source>
        <dbReference type="ARBA" id="ARBA00023012"/>
    </source>
</evidence>
<evidence type="ECO:0000256" key="10">
    <source>
        <dbReference type="ARBA" id="ARBA00023136"/>
    </source>
</evidence>
<keyword evidence="10" id="KW-0472">Membrane</keyword>
<dbReference type="Gene3D" id="3.30.565.10">
    <property type="entry name" value="Histidine kinase-like ATPase, C-terminal domain"/>
    <property type="match status" value="1"/>
</dbReference>